<dbReference type="RefSeq" id="WP_073570061.1">
    <property type="nucleotide sequence ID" value="NZ_FRXN01000001.1"/>
</dbReference>
<protein>
    <submittedName>
        <fullName evidence="1">Immunity protein 31</fullName>
    </submittedName>
</protein>
<evidence type="ECO:0000313" key="1">
    <source>
        <dbReference type="EMBL" id="SHO59827.1"/>
    </source>
</evidence>
<dbReference type="Pfam" id="PF15591">
    <property type="entry name" value="Imm31"/>
    <property type="match status" value="1"/>
</dbReference>
<proteinExistence type="predicted"/>
<dbReference type="OrthoDB" id="288409at2"/>
<name>A0A1M7Z4E9_9BACT</name>
<reference evidence="2" key="1">
    <citation type="submission" date="2016-12" db="EMBL/GenBank/DDBJ databases">
        <authorList>
            <person name="Varghese N."/>
            <person name="Submissions S."/>
        </authorList>
    </citation>
    <scope>NUCLEOTIDE SEQUENCE [LARGE SCALE GENOMIC DNA]</scope>
    <source>
        <strain evidence="2">DSM 25035</strain>
    </source>
</reference>
<dbReference type="Proteomes" id="UP000184609">
    <property type="component" value="Unassembled WGS sequence"/>
</dbReference>
<accession>A0A1M7Z4E9</accession>
<organism evidence="1 2">
    <name type="scientific">Algoriphagus zhangzhouensis</name>
    <dbReference type="NCBI Taxonomy" id="1073327"/>
    <lineage>
        <taxon>Bacteria</taxon>
        <taxon>Pseudomonadati</taxon>
        <taxon>Bacteroidota</taxon>
        <taxon>Cytophagia</taxon>
        <taxon>Cytophagales</taxon>
        <taxon>Cyclobacteriaceae</taxon>
        <taxon>Algoriphagus</taxon>
    </lineage>
</organism>
<keyword evidence="2" id="KW-1185">Reference proteome</keyword>
<dbReference type="STRING" id="1073327.SAMN04488108_0390"/>
<sequence>MKARFDYYEIVLLKDSSFTKSKGIMGLTGLVLGKSKNENDVWGYAIYLFELEEVWDLDEDFLESTGHFSSKEDFYDGNSVQVKVKNGKGETDD</sequence>
<dbReference type="EMBL" id="FRXN01000001">
    <property type="protein sequence ID" value="SHO59827.1"/>
    <property type="molecule type" value="Genomic_DNA"/>
</dbReference>
<gene>
    <name evidence="1" type="ORF">SAMN04488108_0390</name>
</gene>
<dbReference type="AlphaFoldDB" id="A0A1M7Z4E9"/>
<dbReference type="InterPro" id="IPR028200">
    <property type="entry name" value="Imm31"/>
</dbReference>
<evidence type="ECO:0000313" key="2">
    <source>
        <dbReference type="Proteomes" id="UP000184609"/>
    </source>
</evidence>